<dbReference type="OrthoDB" id="7473440at2"/>
<sequence>MKNVTIALDDETHRKARIRAAELGTSLSALVKDYLTSLNDAGETQEVRDMPMAYMAPPAQVVQPDGPPWLVDGKWVYTRDGKPRQPGALRGKIQMADDWDEWPEGFLDAIYGEDTDAAKNWYK</sequence>
<gene>
    <name evidence="1" type="ORF">D0Z70_07775</name>
</gene>
<organism evidence="1 2">
    <name type="scientific">Sphingobium terrigena</name>
    <dbReference type="NCBI Taxonomy" id="2304063"/>
    <lineage>
        <taxon>Bacteria</taxon>
        <taxon>Pseudomonadati</taxon>
        <taxon>Pseudomonadota</taxon>
        <taxon>Alphaproteobacteria</taxon>
        <taxon>Sphingomonadales</taxon>
        <taxon>Sphingomonadaceae</taxon>
        <taxon>Sphingobium</taxon>
    </lineage>
</organism>
<evidence type="ECO:0000313" key="2">
    <source>
        <dbReference type="Proteomes" id="UP000283469"/>
    </source>
</evidence>
<dbReference type="RefSeq" id="WP_119745046.1">
    <property type="nucleotide sequence ID" value="NZ_QVRA01000005.1"/>
</dbReference>
<dbReference type="EMBL" id="QVRA01000005">
    <property type="protein sequence ID" value="RJG55920.1"/>
    <property type="molecule type" value="Genomic_DNA"/>
</dbReference>
<dbReference type="AlphaFoldDB" id="A0A418YUU1"/>
<comment type="caution">
    <text evidence="1">The sequence shown here is derived from an EMBL/GenBank/DDBJ whole genome shotgun (WGS) entry which is preliminary data.</text>
</comment>
<proteinExistence type="predicted"/>
<dbReference type="Proteomes" id="UP000283469">
    <property type="component" value="Unassembled WGS sequence"/>
</dbReference>
<accession>A0A418YUU1</accession>
<keyword evidence="2" id="KW-1185">Reference proteome</keyword>
<evidence type="ECO:0000313" key="1">
    <source>
        <dbReference type="EMBL" id="RJG55920.1"/>
    </source>
</evidence>
<reference evidence="1 2" key="1">
    <citation type="submission" date="2018-08" db="EMBL/GenBank/DDBJ databases">
        <title>Sphingobium sp. EO9.</title>
        <authorList>
            <person name="Park Y."/>
            <person name="Kim K.H."/>
            <person name="Jeon C.O."/>
        </authorList>
    </citation>
    <scope>NUCLEOTIDE SEQUENCE [LARGE SCALE GENOMIC DNA]</scope>
    <source>
        <strain evidence="1 2">EO9</strain>
    </source>
</reference>
<protein>
    <submittedName>
        <fullName evidence="1">Uncharacterized protein</fullName>
    </submittedName>
</protein>
<name>A0A418YUU1_9SPHN</name>